<accession>A0A1R2B7V9</accession>
<gene>
    <name evidence="3" type="ORF">SteCoe_28575</name>
</gene>
<comment type="caution">
    <text evidence="3">The sequence shown here is derived from an EMBL/GenBank/DDBJ whole genome shotgun (WGS) entry which is preliminary data.</text>
</comment>
<keyword evidence="1" id="KW-0175">Coiled coil</keyword>
<evidence type="ECO:0000313" key="3">
    <source>
        <dbReference type="EMBL" id="OMJ72883.1"/>
    </source>
</evidence>
<name>A0A1R2B7V9_9CILI</name>
<reference evidence="3 4" key="1">
    <citation type="submission" date="2016-11" db="EMBL/GenBank/DDBJ databases">
        <title>The macronuclear genome of Stentor coeruleus: a giant cell with tiny introns.</title>
        <authorList>
            <person name="Slabodnick M."/>
            <person name="Ruby J.G."/>
            <person name="Reiff S.B."/>
            <person name="Swart E.C."/>
            <person name="Gosai S."/>
            <person name="Prabakaran S."/>
            <person name="Witkowska E."/>
            <person name="Larue G.E."/>
            <person name="Fisher S."/>
            <person name="Freeman R.M."/>
            <person name="Gunawardena J."/>
            <person name="Chu W."/>
            <person name="Stover N.A."/>
            <person name="Gregory B.D."/>
            <person name="Nowacki M."/>
            <person name="Derisi J."/>
            <person name="Roy S.W."/>
            <person name="Marshall W.F."/>
            <person name="Sood P."/>
        </authorList>
    </citation>
    <scope>NUCLEOTIDE SEQUENCE [LARGE SCALE GENOMIC DNA]</scope>
    <source>
        <strain evidence="3">WM001</strain>
    </source>
</reference>
<dbReference type="Proteomes" id="UP000187209">
    <property type="component" value="Unassembled WGS sequence"/>
</dbReference>
<organism evidence="3 4">
    <name type="scientific">Stentor coeruleus</name>
    <dbReference type="NCBI Taxonomy" id="5963"/>
    <lineage>
        <taxon>Eukaryota</taxon>
        <taxon>Sar</taxon>
        <taxon>Alveolata</taxon>
        <taxon>Ciliophora</taxon>
        <taxon>Postciliodesmatophora</taxon>
        <taxon>Heterotrichea</taxon>
        <taxon>Heterotrichida</taxon>
        <taxon>Stentoridae</taxon>
        <taxon>Stentor</taxon>
    </lineage>
</organism>
<evidence type="ECO:0000313" key="4">
    <source>
        <dbReference type="Proteomes" id="UP000187209"/>
    </source>
</evidence>
<feature type="region of interest" description="Disordered" evidence="2">
    <location>
        <begin position="64"/>
        <end position="89"/>
    </location>
</feature>
<dbReference type="AlphaFoldDB" id="A0A1R2B7V9"/>
<feature type="coiled-coil region" evidence="1">
    <location>
        <begin position="94"/>
        <end position="162"/>
    </location>
</feature>
<evidence type="ECO:0000256" key="2">
    <source>
        <dbReference type="SAM" id="MobiDB-lite"/>
    </source>
</evidence>
<proteinExistence type="predicted"/>
<protein>
    <submittedName>
        <fullName evidence="3">Uncharacterized protein</fullName>
    </submittedName>
</protein>
<evidence type="ECO:0000256" key="1">
    <source>
        <dbReference type="SAM" id="Coils"/>
    </source>
</evidence>
<sequence>MLFTPNEHLRDPPVRKGIKLFNNYRNHQSIFEPNFSESPNKLIGQKVSLSEYSSVLKKDLKENLEPEIPEEPSSPESSSPPDKDSEPISYLDSINNLKLELNSKEEEIKKLQEAINNYSSTSNPYAKNTAINKELFDKMYIQEKKRNNSVALSQQISELEAKRKIEVSEREREMQIRLDMLDKVKEEKIREQYDNKRKVLEYKNQLDMQKAYLKDVKFNESFRGRQEKPNEFYLDHIIDSPNAGYISGQGKYTKKSPRSLVYNPITGVLKETPLDELRTPSMSQDYGAVYNGYSNYQPRQNIFRAQDYPADDKSRNLIGYGNFIMQSK</sequence>
<keyword evidence="4" id="KW-1185">Reference proteome</keyword>
<dbReference type="EMBL" id="MPUH01000866">
    <property type="protein sequence ID" value="OMJ72883.1"/>
    <property type="molecule type" value="Genomic_DNA"/>
</dbReference>